<name>A0AAV9TVD3_9PEZI</name>
<dbReference type="PANTHER" id="PTHR14187">
    <property type="entry name" value="ALPHA KINASE/ELONGATION FACTOR 2 KINASE"/>
    <property type="match status" value="1"/>
</dbReference>
<proteinExistence type="predicted"/>
<dbReference type="EMBL" id="JASAOK010000001">
    <property type="protein sequence ID" value="KAK6227405.1"/>
    <property type="molecule type" value="Genomic_DNA"/>
</dbReference>
<accession>A0AAV9TVD3</accession>
<comment type="caution">
    <text evidence="1">The sequence shown here is derived from an EMBL/GenBank/DDBJ whole genome shotgun (WGS) entry which is preliminary data.</text>
</comment>
<evidence type="ECO:0008006" key="3">
    <source>
        <dbReference type="Google" id="ProtNLM"/>
    </source>
</evidence>
<dbReference type="AlphaFoldDB" id="A0AAV9TVD3"/>
<dbReference type="InterPro" id="IPR043129">
    <property type="entry name" value="ATPase_NBD"/>
</dbReference>
<evidence type="ECO:0000313" key="1">
    <source>
        <dbReference type="EMBL" id="KAK6227405.1"/>
    </source>
</evidence>
<dbReference type="Gene3D" id="3.30.420.40">
    <property type="match status" value="1"/>
</dbReference>
<dbReference type="PANTHER" id="PTHR14187:SF5">
    <property type="entry name" value="HEAT SHOCK 70 KDA PROTEIN 12A"/>
    <property type="match status" value="1"/>
</dbReference>
<organism evidence="1 2">
    <name type="scientific">Colletotrichum tabaci</name>
    <dbReference type="NCBI Taxonomy" id="1209068"/>
    <lineage>
        <taxon>Eukaryota</taxon>
        <taxon>Fungi</taxon>
        <taxon>Dikarya</taxon>
        <taxon>Ascomycota</taxon>
        <taxon>Pezizomycotina</taxon>
        <taxon>Sordariomycetes</taxon>
        <taxon>Hypocreomycetidae</taxon>
        <taxon>Glomerellales</taxon>
        <taxon>Glomerellaceae</taxon>
        <taxon>Colletotrichum</taxon>
        <taxon>Colletotrichum destructivum species complex</taxon>
    </lineage>
</organism>
<reference evidence="1 2" key="1">
    <citation type="submission" date="2023-04" db="EMBL/GenBank/DDBJ databases">
        <title>Colletotrichum tabacum stain YC1 causing leaf anthracnose on Nicotiana tabacum(L.) cv.</title>
        <authorList>
            <person name="Ji Z."/>
            <person name="Wang M."/>
            <person name="Zhang J."/>
            <person name="Wang N."/>
            <person name="Zhou Z."/>
        </authorList>
    </citation>
    <scope>NUCLEOTIDE SEQUENCE [LARGE SCALE GENOMIC DNA]</scope>
    <source>
        <strain evidence="1 2">YC1</strain>
    </source>
</reference>
<protein>
    <recommendedName>
        <fullName evidence="3">Hsp70 family chaperone</fullName>
    </recommendedName>
</protein>
<dbReference type="CDD" id="cd10170">
    <property type="entry name" value="ASKHA_NBD_HSP70"/>
    <property type="match status" value="1"/>
</dbReference>
<sequence length="611" mass="68345">MSRFADGDLSVSPDEHAIIIGIDFGTTFSGVSWAFSGQPNDIEVITRWEAELNYNSDTEKTPSTLLYHGPYGEASWGYGIPAATSAEPLKWFKLLLIDHQDLPRELQSSAQIATARRLMSEANMDPVNVIAGYLRRLWNHSIECITLSTGKELVKMCTFHVVITLPAIWPAYAKARMRRAAQEAGILQSRSAGDTVLSFISEPEAAALATMRDLSNRPNIKPGDHFVVCDAGGGTVDLISYEVTDTKPMVVREAVKGNGGLCGGVFLDEGFINLMKSKIGSESWASISIENIKKLMNSDWEHGIKQQFDTRPRDWPVTLPAGCIMTGPSRRMMKKEMITLNHSDLLPVFETISQQIIKLIQEQIDGVRATSGKLPKYVILVGGFGRCRYLSSRLQLAIDNTVELLQSQGTRPWTAICRGAVIQGLTRQTLAFGLPVRVKSRIARMNYGVLIIPKFDPKLHRPKDKYWYEIDQDWVAKNQMEWYIKMGDDLADKKTVHRRYCQKYPTAPTEIVHQFYYSAASPAPMRADSTTKRLCTITWNRKVNFDTLPTFTNSLGKVYHELKSEVEMISDGTSLDFTIFHGGKRVGGKNVTVEFEPEGGEASGRTFNAWL</sequence>
<dbReference type="SUPFAM" id="SSF53067">
    <property type="entry name" value="Actin-like ATPase domain"/>
    <property type="match status" value="2"/>
</dbReference>
<gene>
    <name evidence="1" type="ORF">QIS74_00960</name>
</gene>
<keyword evidence="2" id="KW-1185">Reference proteome</keyword>
<evidence type="ECO:0000313" key="2">
    <source>
        <dbReference type="Proteomes" id="UP001327957"/>
    </source>
</evidence>
<dbReference type="Proteomes" id="UP001327957">
    <property type="component" value="Unassembled WGS sequence"/>
</dbReference>